<dbReference type="InParanoid" id="A0A6I9TE28"/>
<evidence type="ECO:0000256" key="12">
    <source>
        <dbReference type="SAM" id="SignalP"/>
    </source>
</evidence>
<protein>
    <submittedName>
        <fullName evidence="15">Fasciclin-like arabinogalactan protein 3</fullName>
    </submittedName>
</protein>
<keyword evidence="9" id="KW-0449">Lipoprotein</keyword>
<dbReference type="AlphaFoldDB" id="A0A6I9TE28"/>
<keyword evidence="3" id="KW-1003">Cell membrane</keyword>
<feature type="chain" id="PRO_5026911214" evidence="12">
    <location>
        <begin position="25"/>
        <end position="255"/>
    </location>
</feature>
<evidence type="ECO:0000256" key="6">
    <source>
        <dbReference type="ARBA" id="ARBA00022974"/>
    </source>
</evidence>
<organism evidence="14 15">
    <name type="scientific">Sesamum indicum</name>
    <name type="common">Oriental sesame</name>
    <name type="synonym">Sesamum orientale</name>
    <dbReference type="NCBI Taxonomy" id="4182"/>
    <lineage>
        <taxon>Eukaryota</taxon>
        <taxon>Viridiplantae</taxon>
        <taxon>Streptophyta</taxon>
        <taxon>Embryophyta</taxon>
        <taxon>Tracheophyta</taxon>
        <taxon>Spermatophyta</taxon>
        <taxon>Magnoliopsida</taxon>
        <taxon>eudicotyledons</taxon>
        <taxon>Gunneridae</taxon>
        <taxon>Pentapetalae</taxon>
        <taxon>asterids</taxon>
        <taxon>lamiids</taxon>
        <taxon>Lamiales</taxon>
        <taxon>Pedaliaceae</taxon>
        <taxon>Sesamum</taxon>
    </lineage>
</organism>
<keyword evidence="8" id="KW-0325">Glycoprotein</keyword>
<dbReference type="FunCoup" id="A0A6I9TE28">
    <property type="interactions" value="63"/>
</dbReference>
<keyword evidence="5 12" id="KW-0732">Signal</keyword>
<dbReference type="Proteomes" id="UP000504604">
    <property type="component" value="Linkage group LG6"/>
</dbReference>
<comment type="function">
    <text evidence="10">May be a cell surface adhesion protein.</text>
</comment>
<accession>A0A6I9TE28</accession>
<comment type="subcellular location">
    <subcellularLocation>
        <location evidence="1">Cell membrane</location>
        <topology evidence="1">Lipid-anchor</topology>
        <topology evidence="1">GPI-anchor</topology>
    </subcellularLocation>
</comment>
<dbReference type="PROSITE" id="PS50213">
    <property type="entry name" value="FAS1"/>
    <property type="match status" value="1"/>
</dbReference>
<evidence type="ECO:0000256" key="1">
    <source>
        <dbReference type="ARBA" id="ARBA00004609"/>
    </source>
</evidence>
<feature type="compositionally biased region" description="Low complexity" evidence="11">
    <location>
        <begin position="208"/>
        <end position="220"/>
    </location>
</feature>
<dbReference type="GO" id="GO:0005886">
    <property type="term" value="C:plasma membrane"/>
    <property type="evidence" value="ECO:0007669"/>
    <property type="project" value="UniProtKB-SubCell"/>
</dbReference>
<dbReference type="RefSeq" id="XP_011082038.1">
    <property type="nucleotide sequence ID" value="XM_011083736.2"/>
</dbReference>
<feature type="compositionally biased region" description="Low complexity" evidence="11">
    <location>
        <begin position="181"/>
        <end position="194"/>
    </location>
</feature>
<dbReference type="InterPro" id="IPR033254">
    <property type="entry name" value="Plant_FLA"/>
</dbReference>
<evidence type="ECO:0000256" key="3">
    <source>
        <dbReference type="ARBA" id="ARBA00022475"/>
    </source>
</evidence>
<dbReference type="FunFam" id="2.30.180.10:FF:000015">
    <property type="entry name" value="Fasciclin-like arabinogalactan protein 3"/>
    <property type="match status" value="1"/>
</dbReference>
<dbReference type="SUPFAM" id="SSF82153">
    <property type="entry name" value="FAS1 domain"/>
    <property type="match status" value="1"/>
</dbReference>
<evidence type="ECO:0000256" key="7">
    <source>
        <dbReference type="ARBA" id="ARBA00023136"/>
    </source>
</evidence>
<dbReference type="InterPro" id="IPR000782">
    <property type="entry name" value="FAS1_domain"/>
</dbReference>
<dbReference type="GeneID" id="105164911"/>
<feature type="domain" description="FAS1" evidence="13">
    <location>
        <begin position="24"/>
        <end position="153"/>
    </location>
</feature>
<evidence type="ECO:0000259" key="13">
    <source>
        <dbReference type="PROSITE" id="PS50213"/>
    </source>
</evidence>
<reference evidence="15" key="1">
    <citation type="submission" date="2025-08" db="UniProtKB">
        <authorList>
            <consortium name="RefSeq"/>
        </authorList>
    </citation>
    <scope>IDENTIFICATION</scope>
</reference>
<dbReference type="PANTHER" id="PTHR32382:SF6">
    <property type="entry name" value="FASCICLIN-LIKE ARABINOGALACTAN PROTEIN 14"/>
    <property type="match status" value="1"/>
</dbReference>
<keyword evidence="7" id="KW-0472">Membrane</keyword>
<keyword evidence="6" id="KW-0654">Proteoglycan</keyword>
<evidence type="ECO:0000256" key="5">
    <source>
        <dbReference type="ARBA" id="ARBA00022729"/>
    </source>
</evidence>
<feature type="region of interest" description="Disordered" evidence="11">
    <location>
        <begin position="181"/>
        <end position="228"/>
    </location>
</feature>
<evidence type="ECO:0000256" key="10">
    <source>
        <dbReference type="ARBA" id="ARBA00024686"/>
    </source>
</evidence>
<keyword evidence="4" id="KW-0336">GPI-anchor</keyword>
<dbReference type="Pfam" id="PF02469">
    <property type="entry name" value="Fasciclin"/>
    <property type="match status" value="1"/>
</dbReference>
<dbReference type="OrthoDB" id="694090at2759"/>
<dbReference type="GO" id="GO:0098552">
    <property type="term" value="C:side of membrane"/>
    <property type="evidence" value="ECO:0007669"/>
    <property type="project" value="UniProtKB-KW"/>
</dbReference>
<keyword evidence="14" id="KW-1185">Reference proteome</keyword>
<sequence>MSPSTSALILVSAVLLLSSATTSAFNVTLILEKYPDYTEFNNLLSKTGVADEINRRNTITILALSNGRFGDISSKKEDVQKRIISTHVVLDYYDVAKLKQYNTSKGPLTTLCQTYGQAKQQQGFLNVVVKDSEVFLSSAVKGASMDSKVESSVASQPYNISILSISSPIIAPGIDGALSPASAKQPNAAAPAGSEGPAVAEGPKQEEAAAGPEGEGTSAADGSSELSPNANSAAVKQAMSGFGLIAAVASLVAGF</sequence>
<gene>
    <name evidence="15" type="primary">LOC105164911</name>
</gene>
<dbReference type="PANTHER" id="PTHR32382">
    <property type="entry name" value="FASCICLIN-LIKE ARABINOGALACTAN PROTEIN"/>
    <property type="match status" value="1"/>
</dbReference>
<evidence type="ECO:0000256" key="8">
    <source>
        <dbReference type="ARBA" id="ARBA00023180"/>
    </source>
</evidence>
<evidence type="ECO:0000313" key="15">
    <source>
        <dbReference type="RefSeq" id="XP_011082038.1"/>
    </source>
</evidence>
<dbReference type="Gramene" id="SIN_1020616.t">
    <property type="protein sequence ID" value="SIN_1020616.t.cds1"/>
    <property type="gene ID" value="SIN_1020616"/>
</dbReference>
<proteinExistence type="inferred from homology"/>
<evidence type="ECO:0000256" key="2">
    <source>
        <dbReference type="ARBA" id="ARBA00007843"/>
    </source>
</evidence>
<evidence type="ECO:0000256" key="4">
    <source>
        <dbReference type="ARBA" id="ARBA00022622"/>
    </source>
</evidence>
<name>A0A6I9TE28_SESIN</name>
<dbReference type="Gene3D" id="2.30.180.10">
    <property type="entry name" value="FAS1 domain"/>
    <property type="match status" value="1"/>
</dbReference>
<dbReference type="InterPro" id="IPR036378">
    <property type="entry name" value="FAS1_dom_sf"/>
</dbReference>
<dbReference type="KEGG" id="sind:105164911"/>
<evidence type="ECO:0000256" key="9">
    <source>
        <dbReference type="ARBA" id="ARBA00023288"/>
    </source>
</evidence>
<evidence type="ECO:0000313" key="14">
    <source>
        <dbReference type="Proteomes" id="UP000504604"/>
    </source>
</evidence>
<feature type="signal peptide" evidence="12">
    <location>
        <begin position="1"/>
        <end position="24"/>
    </location>
</feature>
<evidence type="ECO:0000256" key="11">
    <source>
        <dbReference type="SAM" id="MobiDB-lite"/>
    </source>
</evidence>
<comment type="similarity">
    <text evidence="2">Belongs to the fasciclin-like AGP family.</text>
</comment>